<dbReference type="Proteomes" id="UP000325780">
    <property type="component" value="Unassembled WGS sequence"/>
</dbReference>
<sequence length="242" mass="27570">MSRFLKPLTSTFTIKRLPLHKQEIDPEDDKTEPLMRDTSDYEATTTPKNNHKSHTRPFLLSLPALTTIILTSLLLGALALTTITLLNPAIRKALQQPPKKLHKPCGSTPSEARKAGCNFDVISFCWLPDACYDAELSRQFDDENRLEWFLDANRTLPLAHDEIMSGEYTGLYVNWEYHLRHCTAMWKKMHRAVLGGGRDAVDGYIGVYEHTEHCEKMLLGDRSIEWDVINTRIAVKFPDCGV</sequence>
<evidence type="ECO:0000313" key="3">
    <source>
        <dbReference type="Proteomes" id="UP000325780"/>
    </source>
</evidence>
<dbReference type="AlphaFoldDB" id="A0A5N6U130"/>
<keyword evidence="1" id="KW-0812">Transmembrane</keyword>
<organism evidence="2 3">
    <name type="scientific">Aspergillus avenaceus</name>
    <dbReference type="NCBI Taxonomy" id="36643"/>
    <lineage>
        <taxon>Eukaryota</taxon>
        <taxon>Fungi</taxon>
        <taxon>Dikarya</taxon>
        <taxon>Ascomycota</taxon>
        <taxon>Pezizomycotina</taxon>
        <taxon>Eurotiomycetes</taxon>
        <taxon>Eurotiomycetidae</taxon>
        <taxon>Eurotiales</taxon>
        <taxon>Aspergillaceae</taxon>
        <taxon>Aspergillus</taxon>
        <taxon>Aspergillus subgen. Circumdati</taxon>
    </lineage>
</organism>
<name>A0A5N6U130_ASPAV</name>
<evidence type="ECO:0000256" key="1">
    <source>
        <dbReference type="SAM" id="Phobius"/>
    </source>
</evidence>
<keyword evidence="1" id="KW-1133">Transmembrane helix</keyword>
<accession>A0A5N6U130</accession>
<dbReference type="PANTHER" id="PTHR35896:SF3">
    <property type="entry name" value="MAJOR FACILITATOR SUPERFAMILY TRANSPORTER"/>
    <property type="match status" value="1"/>
</dbReference>
<dbReference type="OrthoDB" id="3501153at2759"/>
<evidence type="ECO:0000313" key="2">
    <source>
        <dbReference type="EMBL" id="KAE8152274.1"/>
    </source>
</evidence>
<gene>
    <name evidence="2" type="ORF">BDV25DRAFT_138089</name>
</gene>
<dbReference type="InterPro" id="IPR053008">
    <property type="entry name" value="Phomopsin_biosynth_assoc"/>
</dbReference>
<protein>
    <submittedName>
        <fullName evidence="2">Uncharacterized protein</fullName>
    </submittedName>
</protein>
<proteinExistence type="predicted"/>
<keyword evidence="3" id="KW-1185">Reference proteome</keyword>
<dbReference type="EMBL" id="ML742056">
    <property type="protein sequence ID" value="KAE8152274.1"/>
    <property type="molecule type" value="Genomic_DNA"/>
</dbReference>
<feature type="transmembrane region" description="Helical" evidence="1">
    <location>
        <begin position="58"/>
        <end position="86"/>
    </location>
</feature>
<keyword evidence="1" id="KW-0472">Membrane</keyword>
<reference evidence="2 3" key="1">
    <citation type="submission" date="2019-04" db="EMBL/GenBank/DDBJ databases">
        <title>Friends and foes A comparative genomics study of 23 Aspergillus species from section Flavi.</title>
        <authorList>
            <consortium name="DOE Joint Genome Institute"/>
            <person name="Kjaerbolling I."/>
            <person name="Vesth T."/>
            <person name="Frisvad J.C."/>
            <person name="Nybo J.L."/>
            <person name="Theobald S."/>
            <person name="Kildgaard S."/>
            <person name="Isbrandt T."/>
            <person name="Kuo A."/>
            <person name="Sato A."/>
            <person name="Lyhne E.K."/>
            <person name="Kogle M.E."/>
            <person name="Wiebenga A."/>
            <person name="Kun R.S."/>
            <person name="Lubbers R.J."/>
            <person name="Makela M.R."/>
            <person name="Barry K."/>
            <person name="Chovatia M."/>
            <person name="Clum A."/>
            <person name="Daum C."/>
            <person name="Haridas S."/>
            <person name="He G."/>
            <person name="LaButti K."/>
            <person name="Lipzen A."/>
            <person name="Mondo S."/>
            <person name="Riley R."/>
            <person name="Salamov A."/>
            <person name="Simmons B.A."/>
            <person name="Magnuson J.K."/>
            <person name="Henrissat B."/>
            <person name="Mortensen U.H."/>
            <person name="Larsen T.O."/>
            <person name="Devries R.P."/>
            <person name="Grigoriev I.V."/>
            <person name="Machida M."/>
            <person name="Baker S.E."/>
            <person name="Andersen M.R."/>
        </authorList>
    </citation>
    <scope>NUCLEOTIDE SEQUENCE [LARGE SCALE GENOMIC DNA]</scope>
    <source>
        <strain evidence="2 3">IBT 18842</strain>
    </source>
</reference>
<dbReference type="PANTHER" id="PTHR35896">
    <property type="entry name" value="IG-LIKE DOMAIN-CONTAINING PROTEIN"/>
    <property type="match status" value="1"/>
</dbReference>